<evidence type="ECO:0000256" key="5">
    <source>
        <dbReference type="RuleBase" id="RU003845"/>
    </source>
</evidence>
<evidence type="ECO:0000256" key="1">
    <source>
        <dbReference type="ARBA" id="ARBA00022448"/>
    </source>
</evidence>
<dbReference type="GO" id="GO:0006869">
    <property type="term" value="P:lipid transport"/>
    <property type="evidence" value="ECO:0007669"/>
    <property type="project" value="UniProtKB-KW"/>
</dbReference>
<dbReference type="VEuPathDB" id="VectorBase:AARA016655"/>
<dbReference type="InterPro" id="IPR000648">
    <property type="entry name" value="Oxysterol-bd"/>
</dbReference>
<keyword evidence="2 5" id="KW-0445">Lipid transport</keyword>
<dbReference type="AlphaFoldDB" id="A0A2C9GPJ3"/>
<dbReference type="Proteomes" id="UP000075840">
    <property type="component" value="Unassembled WGS sequence"/>
</dbReference>
<dbReference type="FunFam" id="3.30.70.3490:FF:000001">
    <property type="entry name" value="Oxysterol-binding protein"/>
    <property type="match status" value="1"/>
</dbReference>
<dbReference type="Pfam" id="PF00169">
    <property type="entry name" value="PH"/>
    <property type="match status" value="1"/>
</dbReference>
<dbReference type="VEuPathDB" id="VectorBase:AARA21_001639"/>
<dbReference type="SMART" id="SM00233">
    <property type="entry name" value="PH"/>
    <property type="match status" value="1"/>
</dbReference>
<keyword evidence="1 5" id="KW-0813">Transport</keyword>
<feature type="compositionally biased region" description="Gly residues" evidence="6">
    <location>
        <begin position="138"/>
        <end position="163"/>
    </location>
</feature>
<dbReference type="EnsemblMetazoa" id="AARA016655-RA">
    <property type="protein sequence ID" value="AARA016655-PA"/>
    <property type="gene ID" value="AARA016655"/>
</dbReference>
<feature type="compositionally biased region" description="Polar residues" evidence="6">
    <location>
        <begin position="300"/>
        <end position="312"/>
    </location>
</feature>
<dbReference type="InterPro" id="IPR018494">
    <property type="entry name" value="Oxysterol-bd_CS"/>
</dbReference>
<dbReference type="Gene3D" id="2.40.160.120">
    <property type="match status" value="1"/>
</dbReference>
<dbReference type="SUPFAM" id="SSF50729">
    <property type="entry name" value="PH domain-like"/>
    <property type="match status" value="1"/>
</dbReference>
<dbReference type="Pfam" id="PF01237">
    <property type="entry name" value="Oxysterol_BP"/>
    <property type="match status" value="1"/>
</dbReference>
<dbReference type="GO" id="GO:0032934">
    <property type="term" value="F:sterol binding"/>
    <property type="evidence" value="ECO:0007669"/>
    <property type="project" value="TreeGrafter"/>
</dbReference>
<protein>
    <recommendedName>
        <fullName evidence="5">Oxysterol-binding protein</fullName>
    </recommendedName>
</protein>
<dbReference type="FunFam" id="1.10.287.2720:FF:000001">
    <property type="entry name" value="Oxysterol-binding OBPalpha"/>
    <property type="match status" value="1"/>
</dbReference>
<evidence type="ECO:0000256" key="6">
    <source>
        <dbReference type="SAM" id="MobiDB-lite"/>
    </source>
</evidence>
<dbReference type="InterPro" id="IPR001849">
    <property type="entry name" value="PH_domain"/>
</dbReference>
<keyword evidence="8" id="KW-1185">Reference proteome</keyword>
<dbReference type="InterPro" id="IPR037239">
    <property type="entry name" value="OSBP_sf"/>
</dbReference>
<evidence type="ECO:0000256" key="2">
    <source>
        <dbReference type="ARBA" id="ARBA00023055"/>
    </source>
</evidence>
<dbReference type="GO" id="GO:0005794">
    <property type="term" value="C:Golgi apparatus"/>
    <property type="evidence" value="ECO:0007669"/>
    <property type="project" value="TreeGrafter"/>
</dbReference>
<dbReference type="Gene3D" id="3.30.70.3490">
    <property type="match status" value="1"/>
</dbReference>
<sequence length="824" mass="91335">MAMLEGTLSKWTNVMKGWQYRWFVLDENAGLLSYYTVSSSCMTPVSKEKMMKGVRRGCVRLKGAIIGIDDQDVNTFTITVDHKTFHFQARDAEEREKWVRRLEDSILRHANRSRALWDQQYNYGSGSTSAQSSAMGFTTGGVGGGPGSGVGAGGGTGSVGGGSSSTPGTSIRRSNNLVLFDRKVTEADAFLQLMIDQTTKLEARLETLGDTEEATQLKTINEHVNAMLDNIKHSIVLLQIAKNTANPINGIYQGPISSKSETETEPSESGLVVGVMSTSLPTDIEVADECRESSRRANIASISVPETSYSSSEGEDDFFDANDSPFTSSQLNTPTSNTRTLSEHTGRLSGEEQYASAEDSTSNSLKKQDTISAGQSGLVAPLLVGAGADGVATRTTLHETGLPVAVSGSGVPRRSYDSKALPIRTDGSLDYDALYEDESDNDLSMESHGSVVTHLLSQVKIGMDLTKVVLPTFILERRSLLEMYADYFAHPDLFLRIADLKEPRERMIQVVRWYLSAYHAGRKSSVAKKPYNPILGEIFQCHWDIPELPTGDEATNVEVKDGPVPWCRRDQLTFIAEQVSHHPPISAFYAEHYNKKISFSAHVWTKSKFLGLSIGVHNIGQGTVTLCDLNEEYIVTFPNGYGRSILTIPWIELGGTVTITCPQTGYRADIDFITKPFYGGKKNRIQGEIYGPNDKKSFISISGEWSGLMEYKYNDGSKPSKFETFVDVNSIPIFKKKVRPVAEQDENESRKVWREVTAGLKANDIEKATNAKFQVEQKQREEAKERKETFGEWDTKYFKGIGESWIYTTPLLHRLTLEKRDSKR</sequence>
<comment type="similarity">
    <text evidence="4">Belongs to the OSBP family.</text>
</comment>
<dbReference type="Gene3D" id="2.30.29.30">
    <property type="entry name" value="Pleckstrin-homology domain (PH domain)/Phosphotyrosine-binding domain (PTB)"/>
    <property type="match status" value="1"/>
</dbReference>
<dbReference type="PANTHER" id="PTHR10972:SF200">
    <property type="entry name" value="OXYSTEROL-BINDING PROTEIN-RELATED PROTEIN 9"/>
    <property type="match status" value="1"/>
</dbReference>
<dbReference type="FunFam" id="2.40.160.120:FF:000014">
    <property type="entry name" value="Oxysterol-binding protein"/>
    <property type="match status" value="1"/>
</dbReference>
<evidence type="ECO:0000256" key="3">
    <source>
        <dbReference type="ARBA" id="ARBA00023121"/>
    </source>
</evidence>
<dbReference type="Gene3D" id="1.10.287.2720">
    <property type="match status" value="1"/>
</dbReference>
<dbReference type="EMBL" id="APCN01004294">
    <property type="status" value="NOT_ANNOTATED_CDS"/>
    <property type="molecule type" value="Genomic_DNA"/>
</dbReference>
<dbReference type="SUPFAM" id="SSF144000">
    <property type="entry name" value="Oxysterol-binding protein-like"/>
    <property type="match status" value="1"/>
</dbReference>
<dbReference type="EMBL" id="APCN01004296">
    <property type="status" value="NOT_ANNOTATED_CDS"/>
    <property type="molecule type" value="Genomic_DNA"/>
</dbReference>
<dbReference type="CDD" id="cd13290">
    <property type="entry name" value="PH_ORP9"/>
    <property type="match status" value="1"/>
</dbReference>
<accession>A0A2C9GPJ3</accession>
<dbReference type="EMBL" id="APCN01004295">
    <property type="status" value="NOT_ANNOTATED_CDS"/>
    <property type="molecule type" value="Genomic_DNA"/>
</dbReference>
<dbReference type="FunFam" id="2.30.29.30:FF:000450">
    <property type="entry name" value="Oxysterol-binding protein"/>
    <property type="match status" value="1"/>
</dbReference>
<feature type="compositionally biased region" description="Polar residues" evidence="6">
    <location>
        <begin position="324"/>
        <end position="340"/>
    </location>
</feature>
<keyword evidence="3" id="KW-0446">Lipid-binding</keyword>
<evidence type="ECO:0000313" key="8">
    <source>
        <dbReference type="Proteomes" id="UP000075840"/>
    </source>
</evidence>
<dbReference type="GO" id="GO:0005829">
    <property type="term" value="C:cytosol"/>
    <property type="evidence" value="ECO:0007669"/>
    <property type="project" value="TreeGrafter"/>
</dbReference>
<dbReference type="EMBL" id="APCN01004297">
    <property type="status" value="NOT_ANNOTATED_CDS"/>
    <property type="molecule type" value="Genomic_DNA"/>
</dbReference>
<feature type="compositionally biased region" description="Basic and acidic residues" evidence="6">
    <location>
        <begin position="341"/>
        <end position="350"/>
    </location>
</feature>
<feature type="region of interest" description="Disordered" evidence="6">
    <location>
        <begin position="128"/>
        <end position="170"/>
    </location>
</feature>
<evidence type="ECO:0000256" key="4">
    <source>
        <dbReference type="RuleBase" id="RU003844"/>
    </source>
</evidence>
<organism evidence="7 8">
    <name type="scientific">Anopheles arabiensis</name>
    <name type="common">Mosquito</name>
    <dbReference type="NCBI Taxonomy" id="7173"/>
    <lineage>
        <taxon>Eukaryota</taxon>
        <taxon>Metazoa</taxon>
        <taxon>Ecdysozoa</taxon>
        <taxon>Arthropoda</taxon>
        <taxon>Hexapoda</taxon>
        <taxon>Insecta</taxon>
        <taxon>Pterygota</taxon>
        <taxon>Neoptera</taxon>
        <taxon>Endopterygota</taxon>
        <taxon>Diptera</taxon>
        <taxon>Nematocera</taxon>
        <taxon>Culicoidea</taxon>
        <taxon>Culicidae</taxon>
        <taxon>Anophelinae</taxon>
        <taxon>Anopheles</taxon>
    </lineage>
</organism>
<dbReference type="PANTHER" id="PTHR10972">
    <property type="entry name" value="OXYSTEROL-BINDING PROTEIN-RELATED"/>
    <property type="match status" value="1"/>
</dbReference>
<name>A0A2C9GPJ3_ANOAR</name>
<reference evidence="7" key="1">
    <citation type="submission" date="2022-08" db="UniProtKB">
        <authorList>
            <consortium name="EnsemblMetazoa"/>
        </authorList>
    </citation>
    <scope>IDENTIFICATION</scope>
    <source>
        <strain evidence="7">Dongola</strain>
    </source>
</reference>
<feature type="region of interest" description="Disordered" evidence="6">
    <location>
        <begin position="297"/>
        <end position="369"/>
    </location>
</feature>
<dbReference type="PROSITE" id="PS01013">
    <property type="entry name" value="OSBP"/>
    <property type="match status" value="1"/>
</dbReference>
<dbReference type="PROSITE" id="PS50003">
    <property type="entry name" value="PH_DOMAIN"/>
    <property type="match status" value="1"/>
</dbReference>
<proteinExistence type="inferred from homology"/>
<dbReference type="GO" id="GO:0016020">
    <property type="term" value="C:membrane"/>
    <property type="evidence" value="ECO:0007669"/>
    <property type="project" value="TreeGrafter"/>
</dbReference>
<dbReference type="InterPro" id="IPR011993">
    <property type="entry name" value="PH-like_dom_sf"/>
</dbReference>
<evidence type="ECO:0000313" key="7">
    <source>
        <dbReference type="EnsemblMetazoa" id="AARA016655-PA"/>
    </source>
</evidence>
<feature type="compositionally biased region" description="Polar residues" evidence="6">
    <location>
        <begin position="358"/>
        <end position="369"/>
    </location>
</feature>